<dbReference type="InterPro" id="IPR004839">
    <property type="entry name" value="Aminotransferase_I/II_large"/>
</dbReference>
<dbReference type="Gene3D" id="3.40.640.10">
    <property type="entry name" value="Type I PLP-dependent aspartate aminotransferase-like (Major domain)"/>
    <property type="match status" value="1"/>
</dbReference>
<keyword evidence="5" id="KW-0663">Pyridoxal phosphate</keyword>
<dbReference type="InterPro" id="IPR050596">
    <property type="entry name" value="AspAT/PAT-like"/>
</dbReference>
<dbReference type="GO" id="GO:0008483">
    <property type="term" value="F:transaminase activity"/>
    <property type="evidence" value="ECO:0007669"/>
    <property type="project" value="UniProtKB-KW"/>
</dbReference>
<feature type="domain" description="Aminotransferase class I/classII large" evidence="7">
    <location>
        <begin position="26"/>
        <end position="378"/>
    </location>
</feature>
<keyword evidence="4 6" id="KW-0808">Transferase</keyword>
<evidence type="ECO:0000256" key="1">
    <source>
        <dbReference type="ARBA" id="ARBA00001933"/>
    </source>
</evidence>
<evidence type="ECO:0000313" key="9">
    <source>
        <dbReference type="Proteomes" id="UP000236655"/>
    </source>
</evidence>
<comment type="similarity">
    <text evidence="2 6">Belongs to the class-I pyridoxal-phosphate-dependent aminotransferase family.</text>
</comment>
<keyword evidence="9" id="KW-1185">Reference proteome</keyword>
<evidence type="ECO:0000256" key="3">
    <source>
        <dbReference type="ARBA" id="ARBA00022576"/>
    </source>
</evidence>
<dbReference type="EC" id="2.6.1.-" evidence="6"/>
<dbReference type="GO" id="GO:0030170">
    <property type="term" value="F:pyridoxal phosphate binding"/>
    <property type="evidence" value="ECO:0007669"/>
    <property type="project" value="InterPro"/>
</dbReference>
<dbReference type="PANTHER" id="PTHR46383:SF1">
    <property type="entry name" value="ASPARTATE AMINOTRANSFERASE"/>
    <property type="match status" value="1"/>
</dbReference>
<evidence type="ECO:0000256" key="5">
    <source>
        <dbReference type="ARBA" id="ARBA00022898"/>
    </source>
</evidence>
<evidence type="ECO:0000313" key="8">
    <source>
        <dbReference type="EMBL" id="AUR52113.1"/>
    </source>
</evidence>
<dbReference type="EMBL" id="CP024847">
    <property type="protein sequence ID" value="AUR52113.1"/>
    <property type="molecule type" value="Genomic_DNA"/>
</dbReference>
<evidence type="ECO:0000259" key="7">
    <source>
        <dbReference type="Pfam" id="PF00155"/>
    </source>
</evidence>
<dbReference type="AlphaFoldDB" id="A0A2I7N6M1"/>
<dbReference type="Gene3D" id="3.90.1150.10">
    <property type="entry name" value="Aspartate Aminotransferase, domain 1"/>
    <property type="match status" value="1"/>
</dbReference>
<organism evidence="8 9">
    <name type="scientific">Aquella oligotrophica</name>
    <dbReference type="NCBI Taxonomy" id="2067065"/>
    <lineage>
        <taxon>Bacteria</taxon>
        <taxon>Pseudomonadati</taxon>
        <taxon>Pseudomonadota</taxon>
        <taxon>Betaproteobacteria</taxon>
        <taxon>Neisseriales</taxon>
        <taxon>Neisseriaceae</taxon>
        <taxon>Aquella</taxon>
    </lineage>
</organism>
<gene>
    <name evidence="8" type="ORF">CUN60_07290</name>
</gene>
<dbReference type="InterPro" id="IPR004838">
    <property type="entry name" value="NHTrfase_class1_PyrdxlP-BS"/>
</dbReference>
<dbReference type="OrthoDB" id="9803354at2"/>
<dbReference type="GO" id="GO:0006520">
    <property type="term" value="P:amino acid metabolic process"/>
    <property type="evidence" value="ECO:0007669"/>
    <property type="project" value="InterPro"/>
</dbReference>
<keyword evidence="3 6" id="KW-0032">Aminotransferase</keyword>
<dbReference type="KEGG" id="nba:CUN60_07290"/>
<sequence>MSKLQASVTVVINSIAQSKKAAGIRVYNLSAGEPKLVTPKIVRDAAIKFIEIGDIPYPITAGQPELRKAAAERMNELYNTNYTAEECIITTGGKFGLYLMLQYLLGSSSPLKKDPAEKLGVIIPAPYWVSYPAITKIMDGKPVVIKTTEEGGWKLTPEMLKAAYTPDCKILLINNGVNPTGVIYTRPEMKALMDTANELGLLVISDEVYSGLVYTDDEYVSCGSFLEYKENIVILQSASKTFAMTGWRVGFMLARKDLIDALSALTTQSTTGVSLVCQHGAIGAFKHADEITNWVNATMKKRRDVFVEAFKEHFGIELPLPKATLYVWTSLASLGVNNMTDDEFCIRALEEANVATVPGSGFGQPGYVRFSFAADEEDLIGGVASLAKFAKSLN</sequence>
<dbReference type="SUPFAM" id="SSF53383">
    <property type="entry name" value="PLP-dependent transferases"/>
    <property type="match status" value="1"/>
</dbReference>
<dbReference type="Pfam" id="PF00155">
    <property type="entry name" value="Aminotran_1_2"/>
    <property type="match status" value="1"/>
</dbReference>
<accession>A0A2I7N6M1</accession>
<dbReference type="RefSeq" id="WP_102951409.1">
    <property type="nucleotide sequence ID" value="NZ_CP024847.1"/>
</dbReference>
<evidence type="ECO:0000256" key="2">
    <source>
        <dbReference type="ARBA" id="ARBA00007441"/>
    </source>
</evidence>
<dbReference type="InterPro" id="IPR015421">
    <property type="entry name" value="PyrdxlP-dep_Trfase_major"/>
</dbReference>
<dbReference type="PROSITE" id="PS00105">
    <property type="entry name" value="AA_TRANSFER_CLASS_1"/>
    <property type="match status" value="1"/>
</dbReference>
<dbReference type="InterPro" id="IPR015422">
    <property type="entry name" value="PyrdxlP-dep_Trfase_small"/>
</dbReference>
<evidence type="ECO:0000256" key="4">
    <source>
        <dbReference type="ARBA" id="ARBA00022679"/>
    </source>
</evidence>
<comment type="cofactor">
    <cofactor evidence="1 6">
        <name>pyridoxal 5'-phosphate</name>
        <dbReference type="ChEBI" id="CHEBI:597326"/>
    </cofactor>
</comment>
<dbReference type="PANTHER" id="PTHR46383">
    <property type="entry name" value="ASPARTATE AMINOTRANSFERASE"/>
    <property type="match status" value="1"/>
</dbReference>
<protein>
    <recommendedName>
        <fullName evidence="6">Aminotransferase</fullName>
        <ecNumber evidence="6">2.6.1.-</ecNumber>
    </recommendedName>
</protein>
<dbReference type="Proteomes" id="UP000236655">
    <property type="component" value="Chromosome"/>
</dbReference>
<proteinExistence type="inferred from homology"/>
<evidence type="ECO:0000256" key="6">
    <source>
        <dbReference type="RuleBase" id="RU000481"/>
    </source>
</evidence>
<reference evidence="9" key="1">
    <citation type="submission" date="2017-11" db="EMBL/GenBank/DDBJ databases">
        <authorList>
            <person name="Chan K.G."/>
            <person name="Lee L.S."/>
        </authorList>
    </citation>
    <scope>NUCLEOTIDE SEQUENCE [LARGE SCALE GENOMIC DNA]</scope>
    <source>
        <strain evidence="9">DSM 100970</strain>
    </source>
</reference>
<dbReference type="InterPro" id="IPR015424">
    <property type="entry name" value="PyrdxlP-dep_Trfase"/>
</dbReference>
<dbReference type="CDD" id="cd00609">
    <property type="entry name" value="AAT_like"/>
    <property type="match status" value="1"/>
</dbReference>
<name>A0A2I7N6M1_9NEIS</name>